<dbReference type="Pfam" id="PF13231">
    <property type="entry name" value="PMT_2"/>
    <property type="match status" value="1"/>
</dbReference>
<feature type="transmembrane region" description="Helical" evidence="8">
    <location>
        <begin position="323"/>
        <end position="341"/>
    </location>
</feature>
<comment type="subcellular location">
    <subcellularLocation>
        <location evidence="1">Cell membrane</location>
        <topology evidence="1">Multi-pass membrane protein</topology>
    </subcellularLocation>
</comment>
<accession>A0ABT4RBN1</accession>
<evidence type="ECO:0000256" key="6">
    <source>
        <dbReference type="ARBA" id="ARBA00022989"/>
    </source>
</evidence>
<feature type="transmembrane region" description="Helical" evidence="8">
    <location>
        <begin position="301"/>
        <end position="317"/>
    </location>
</feature>
<dbReference type="EC" id="2.4.-.-" evidence="10"/>
<dbReference type="GO" id="GO:0016757">
    <property type="term" value="F:glycosyltransferase activity"/>
    <property type="evidence" value="ECO:0007669"/>
    <property type="project" value="UniProtKB-KW"/>
</dbReference>
<keyword evidence="6 8" id="KW-1133">Transmembrane helix</keyword>
<evidence type="ECO:0000256" key="8">
    <source>
        <dbReference type="SAM" id="Phobius"/>
    </source>
</evidence>
<evidence type="ECO:0000313" key="10">
    <source>
        <dbReference type="EMBL" id="MDA0135943.1"/>
    </source>
</evidence>
<feature type="transmembrane region" description="Helical" evidence="8">
    <location>
        <begin position="348"/>
        <end position="366"/>
    </location>
</feature>
<keyword evidence="3 10" id="KW-0328">Glycosyltransferase</keyword>
<evidence type="ECO:0000256" key="7">
    <source>
        <dbReference type="ARBA" id="ARBA00023136"/>
    </source>
</evidence>
<keyword evidence="4 10" id="KW-0808">Transferase</keyword>
<dbReference type="PANTHER" id="PTHR33908">
    <property type="entry name" value="MANNOSYLTRANSFERASE YKCB-RELATED"/>
    <property type="match status" value="1"/>
</dbReference>
<evidence type="ECO:0000256" key="2">
    <source>
        <dbReference type="ARBA" id="ARBA00022475"/>
    </source>
</evidence>
<organism evidence="10 11">
    <name type="scientific">Solirubrobacter deserti</name>
    <dbReference type="NCBI Taxonomy" id="2282478"/>
    <lineage>
        <taxon>Bacteria</taxon>
        <taxon>Bacillati</taxon>
        <taxon>Actinomycetota</taxon>
        <taxon>Thermoleophilia</taxon>
        <taxon>Solirubrobacterales</taxon>
        <taxon>Solirubrobacteraceae</taxon>
        <taxon>Solirubrobacter</taxon>
    </lineage>
</organism>
<feature type="transmembrane region" description="Helical" evidence="8">
    <location>
        <begin position="126"/>
        <end position="144"/>
    </location>
</feature>
<evidence type="ECO:0000259" key="9">
    <source>
        <dbReference type="Pfam" id="PF13231"/>
    </source>
</evidence>
<comment type="caution">
    <text evidence="10">The sequence shown here is derived from an EMBL/GenBank/DDBJ whole genome shotgun (WGS) entry which is preliminary data.</text>
</comment>
<dbReference type="RefSeq" id="WP_202954769.1">
    <property type="nucleotide sequence ID" value="NZ_JAPCID010000001.1"/>
</dbReference>
<reference evidence="10" key="1">
    <citation type="submission" date="2022-10" db="EMBL/GenBank/DDBJ databases">
        <title>The WGS of Solirubrobacter sp. CPCC 204708.</title>
        <authorList>
            <person name="Jiang Z."/>
        </authorList>
    </citation>
    <scope>NUCLEOTIDE SEQUENCE</scope>
    <source>
        <strain evidence="10">CPCC 204708</strain>
    </source>
</reference>
<feature type="transmembrane region" description="Helical" evidence="8">
    <location>
        <begin position="189"/>
        <end position="209"/>
    </location>
</feature>
<evidence type="ECO:0000256" key="3">
    <source>
        <dbReference type="ARBA" id="ARBA00022676"/>
    </source>
</evidence>
<evidence type="ECO:0000256" key="1">
    <source>
        <dbReference type="ARBA" id="ARBA00004651"/>
    </source>
</evidence>
<feature type="domain" description="Glycosyltransferase RgtA/B/C/D-like" evidence="9">
    <location>
        <begin position="91"/>
        <end position="228"/>
    </location>
</feature>
<name>A0ABT4RBN1_9ACTN</name>
<proteinExistence type="predicted"/>
<feature type="transmembrane region" description="Helical" evidence="8">
    <location>
        <begin position="65"/>
        <end position="87"/>
    </location>
</feature>
<keyword evidence="7 8" id="KW-0472">Membrane</keyword>
<feature type="transmembrane region" description="Helical" evidence="8">
    <location>
        <begin position="99"/>
        <end position="120"/>
    </location>
</feature>
<protein>
    <submittedName>
        <fullName evidence="10">Glycosyltransferase family 39 protein</fullName>
        <ecNumber evidence="10">2.4.-.-</ecNumber>
    </submittedName>
</protein>
<dbReference type="PANTHER" id="PTHR33908:SF11">
    <property type="entry name" value="MEMBRANE PROTEIN"/>
    <property type="match status" value="1"/>
</dbReference>
<feature type="transmembrane region" description="Helical" evidence="8">
    <location>
        <begin position="266"/>
        <end position="294"/>
    </location>
</feature>
<keyword evidence="11" id="KW-1185">Reference proteome</keyword>
<evidence type="ECO:0000256" key="4">
    <source>
        <dbReference type="ARBA" id="ARBA00022679"/>
    </source>
</evidence>
<evidence type="ECO:0000313" key="11">
    <source>
        <dbReference type="Proteomes" id="UP001147700"/>
    </source>
</evidence>
<dbReference type="InterPro" id="IPR038731">
    <property type="entry name" value="RgtA/B/C-like"/>
</dbReference>
<dbReference type="EMBL" id="JAPCID010000001">
    <property type="protein sequence ID" value="MDA0135943.1"/>
    <property type="molecule type" value="Genomic_DNA"/>
</dbReference>
<gene>
    <name evidence="10" type="ORF">OJ962_00425</name>
</gene>
<dbReference type="InterPro" id="IPR050297">
    <property type="entry name" value="LipidA_mod_glycosyltrf_83"/>
</dbReference>
<keyword evidence="5 8" id="KW-0812">Transmembrane</keyword>
<feature type="transmembrane region" description="Helical" evidence="8">
    <location>
        <begin position="216"/>
        <end position="235"/>
    </location>
</feature>
<sequence>MFTRDRAPAAILALILLVAFGLRVWSLGHGLPYAYNLDERAHFVPHAVSMTTGDLNPGYFINPPLLTYILAAWFSVIHLGGVEQWFADDAGAVFLAGRWISVFFGVGTVAATYFAAKAWFDRRAGLVAAAIIAVAFLPVFYSRLALNDGPGMLPCALAMWASAVVLRTGSTKALLAGGACVGLAASFKYSDGAVVVALVAAALLSPLSFKQAFKGLLLAGLIAIAAVIVTNPYLFADWDTFISDLDRQRKFAAGGALLGQPERNGWWYYLTSSTWSLGLIPGLLAVAGGVVLLVRKRYREAAVLGGLIVLYWLYMGSQSRFYARWMLPLFPALAILAAYAVTQIRQKVVFGAVVALALAPSLYTTVRNAIVLGREDTRTETRDWLVANVPQGTKVSFEPIAPTEWYGSTPGGGAKADPTQQWQRFNRNDAIIEELAAEHGGARRTANFQNYERTLTPKLVDIYRREGVCWVVTGSTQYGRAQAEPQRAPQAAKYYAALRAQADVVFRTDPTDGDLPRYQVDKSFNYVESEFKRPGPEMIVYRLRNCR</sequence>
<evidence type="ECO:0000256" key="5">
    <source>
        <dbReference type="ARBA" id="ARBA00022692"/>
    </source>
</evidence>
<keyword evidence="2" id="KW-1003">Cell membrane</keyword>
<dbReference type="Proteomes" id="UP001147700">
    <property type="component" value="Unassembled WGS sequence"/>
</dbReference>